<dbReference type="PANTHER" id="PTHR42736">
    <property type="entry name" value="PROTEIN-GLUTAMINE GAMMA-GLUTAMYLTRANSFERASE"/>
    <property type="match status" value="1"/>
</dbReference>
<feature type="transmembrane region" description="Helical" evidence="2">
    <location>
        <begin position="688"/>
        <end position="709"/>
    </location>
</feature>
<keyword evidence="2" id="KW-0812">Transmembrane</keyword>
<evidence type="ECO:0000313" key="4">
    <source>
        <dbReference type="EMBL" id="SEW23884.1"/>
    </source>
</evidence>
<dbReference type="SMART" id="SM00460">
    <property type="entry name" value="TGc"/>
    <property type="match status" value="1"/>
</dbReference>
<keyword evidence="2" id="KW-0472">Membrane</keyword>
<dbReference type="Proteomes" id="UP000199701">
    <property type="component" value="Unassembled WGS sequence"/>
</dbReference>
<feature type="transmembrane region" description="Helical" evidence="2">
    <location>
        <begin position="144"/>
        <end position="162"/>
    </location>
</feature>
<dbReference type="STRING" id="99656.SAMN05421659_107128"/>
<dbReference type="Gene3D" id="3.10.620.30">
    <property type="match status" value="1"/>
</dbReference>
<protein>
    <submittedName>
        <fullName evidence="4">Transglutaminase-like superfamily protein</fullName>
    </submittedName>
</protein>
<evidence type="ECO:0000313" key="5">
    <source>
        <dbReference type="Proteomes" id="UP000199701"/>
    </source>
</evidence>
<feature type="transmembrane region" description="Helical" evidence="2">
    <location>
        <begin position="220"/>
        <end position="240"/>
    </location>
</feature>
<evidence type="ECO:0000256" key="1">
    <source>
        <dbReference type="SAM" id="MobiDB-lite"/>
    </source>
</evidence>
<dbReference type="AlphaFoldDB" id="A0A1I0QA35"/>
<evidence type="ECO:0000259" key="3">
    <source>
        <dbReference type="SMART" id="SM00460"/>
    </source>
</evidence>
<feature type="transmembrane region" description="Helical" evidence="2">
    <location>
        <begin position="168"/>
        <end position="200"/>
    </location>
</feature>
<organism evidence="4 5">
    <name type="scientific">[Clostridium] fimetarium</name>
    <dbReference type="NCBI Taxonomy" id="99656"/>
    <lineage>
        <taxon>Bacteria</taxon>
        <taxon>Bacillati</taxon>
        <taxon>Bacillota</taxon>
        <taxon>Clostridia</taxon>
        <taxon>Lachnospirales</taxon>
        <taxon>Lachnospiraceae</taxon>
    </lineage>
</organism>
<reference evidence="4 5" key="1">
    <citation type="submission" date="2016-10" db="EMBL/GenBank/DDBJ databases">
        <authorList>
            <person name="de Groot N.N."/>
        </authorList>
    </citation>
    <scope>NUCLEOTIDE SEQUENCE [LARGE SCALE GENOMIC DNA]</scope>
    <source>
        <strain evidence="4 5">DSM 9179</strain>
    </source>
</reference>
<dbReference type="RefSeq" id="WP_139197259.1">
    <property type="nucleotide sequence ID" value="NZ_FOJI01000007.1"/>
</dbReference>
<name>A0A1I0QA35_9FIRM</name>
<feature type="compositionally biased region" description="Polar residues" evidence="1">
    <location>
        <begin position="643"/>
        <end position="663"/>
    </location>
</feature>
<feature type="transmembrane region" description="Helical" evidence="2">
    <location>
        <begin position="29"/>
        <end position="51"/>
    </location>
</feature>
<keyword evidence="2" id="KW-1133">Transmembrane helix</keyword>
<feature type="region of interest" description="Disordered" evidence="1">
    <location>
        <begin position="643"/>
        <end position="679"/>
    </location>
</feature>
<dbReference type="EMBL" id="FOJI01000007">
    <property type="protein sequence ID" value="SEW23884.1"/>
    <property type="molecule type" value="Genomic_DNA"/>
</dbReference>
<dbReference type="InterPro" id="IPR038765">
    <property type="entry name" value="Papain-like_cys_pep_sf"/>
</dbReference>
<dbReference type="InterPro" id="IPR052901">
    <property type="entry name" value="Bact_TGase-like"/>
</dbReference>
<dbReference type="PANTHER" id="PTHR42736:SF1">
    <property type="entry name" value="PROTEIN-GLUTAMINE GAMMA-GLUTAMYLTRANSFERASE"/>
    <property type="match status" value="1"/>
</dbReference>
<accession>A0A1I0QA35</accession>
<feature type="transmembrane region" description="Helical" evidence="2">
    <location>
        <begin position="57"/>
        <end position="75"/>
    </location>
</feature>
<feature type="domain" description="Transglutaminase-like" evidence="3">
    <location>
        <begin position="532"/>
        <end position="626"/>
    </location>
</feature>
<dbReference type="Pfam" id="PF01841">
    <property type="entry name" value="Transglut_core"/>
    <property type="match status" value="1"/>
</dbReference>
<proteinExistence type="predicted"/>
<dbReference type="OrthoDB" id="9804872at2"/>
<dbReference type="InterPro" id="IPR002931">
    <property type="entry name" value="Transglutaminase-like"/>
</dbReference>
<dbReference type="SUPFAM" id="SSF54001">
    <property type="entry name" value="Cysteine proteinases"/>
    <property type="match status" value="1"/>
</dbReference>
<evidence type="ECO:0000256" key="2">
    <source>
        <dbReference type="SAM" id="Phobius"/>
    </source>
</evidence>
<gene>
    <name evidence="4" type="ORF">SAMN05421659_107128</name>
</gene>
<feature type="compositionally biased region" description="Polar residues" evidence="1">
    <location>
        <begin position="670"/>
        <end position="679"/>
    </location>
</feature>
<sequence>MKNKADIGKGVTFIDVNVRQVNPEKTSQYLCNFLPLYFGTLGTISILVSSFSFEINIGLLIIMSFFICLIPYITLYVIKKRFFAYLIVSGLFCLFLAIFCRQIIVSGAISINTIIKGISIPYKLYIPMLDIPKFSGIGYVDMQLFIYFLTFIISMVTGHVVFVRHSLILAMILPVSITSFCISFDVIPSAMSLVLVMAYLMSVLSMNTKPKLELNPSVPAIVCGMLFGVSIVIFILIPSFNYHRFAPFDTVRVWVMNTFDPLSIDNLKNTDTTHGGINGGQLGAFDNIVYTNSSMFTLRAASNGGNLYYRSFYGASYSDNSWGDLPIRYEQKYTALVGNSKPNLIDGNIETTTLLNILDSDEQLQQSVEDNKFNYDTDVQKQEYEINYINADMKYWYIPYASSKLTDYKSSLDGYPVNNNKGSYYGYSYNVGNLNYGKIKGLVDTYKGTNTSMKAYVKWEAQYRQYVYDAYTYLPEDSLEDIKAEGKKHLVTTETEKQIYINQVIENLATNYKYSLNPGKVPDGKDFVEYFLNESKEGYCTYFATAATLMFRAAGIPARYVEGYTVFDSDIKSGVKTSSYYFKTINGQPIKTEYSEYTTTVKDSNAHAWVEVYEDGYGWVPIEVTPGMSVADQINRNSLLNEYTQSSTSAPTNESSVADTSAESLDDLNDSTTVSTENGMNSEDKDSWIVILVATMILVIAGTIIIWYLMYRKARKLLFELLTMKTENSANSQILNVYKYFERLCRFLGVSKSESMNYEDYAKYLNEKLKYFSECDIDAIINTVLMVRFSNSKALEEEALCVTVGTFKLREMVYANLSKIDKIKFRYFYKL</sequence>
<feature type="transmembrane region" description="Helical" evidence="2">
    <location>
        <begin position="82"/>
        <end position="99"/>
    </location>
</feature>
<keyword evidence="5" id="KW-1185">Reference proteome</keyword>